<organism evidence="1 2">
    <name type="scientific">Penstemon smallii</name>
    <dbReference type="NCBI Taxonomy" id="265156"/>
    <lineage>
        <taxon>Eukaryota</taxon>
        <taxon>Viridiplantae</taxon>
        <taxon>Streptophyta</taxon>
        <taxon>Embryophyta</taxon>
        <taxon>Tracheophyta</taxon>
        <taxon>Spermatophyta</taxon>
        <taxon>Magnoliopsida</taxon>
        <taxon>eudicotyledons</taxon>
        <taxon>Gunneridae</taxon>
        <taxon>Pentapetalae</taxon>
        <taxon>asterids</taxon>
        <taxon>lamiids</taxon>
        <taxon>Lamiales</taxon>
        <taxon>Plantaginaceae</taxon>
        <taxon>Cheloneae</taxon>
        <taxon>Penstemon</taxon>
    </lineage>
</organism>
<proteinExistence type="predicted"/>
<keyword evidence="2" id="KW-1185">Reference proteome</keyword>
<dbReference type="AlphaFoldDB" id="A0ABD3T292"/>
<dbReference type="Proteomes" id="UP001634393">
    <property type="component" value="Unassembled WGS sequence"/>
</dbReference>
<gene>
    <name evidence="1" type="ORF">ACJIZ3_019807</name>
</gene>
<protein>
    <submittedName>
        <fullName evidence="1">Uncharacterized protein</fullName>
    </submittedName>
</protein>
<accession>A0ABD3T292</accession>
<name>A0ABD3T292_9LAMI</name>
<sequence>MESPRHRIDREGEVRRVYANPTEKWIVPQLPCGANWWMDSIGRRKCG</sequence>
<evidence type="ECO:0000313" key="1">
    <source>
        <dbReference type="EMBL" id="KAL3831005.1"/>
    </source>
</evidence>
<evidence type="ECO:0000313" key="2">
    <source>
        <dbReference type="Proteomes" id="UP001634393"/>
    </source>
</evidence>
<reference evidence="1 2" key="1">
    <citation type="submission" date="2024-12" db="EMBL/GenBank/DDBJ databases">
        <title>The unique morphological basis and parallel evolutionary history of personate flowers in Penstemon.</title>
        <authorList>
            <person name="Depatie T.H."/>
            <person name="Wessinger C.A."/>
        </authorList>
    </citation>
    <scope>NUCLEOTIDE SEQUENCE [LARGE SCALE GENOMIC DNA]</scope>
    <source>
        <strain evidence="1">WTNN_2</strain>
        <tissue evidence="1">Leaf</tissue>
    </source>
</reference>
<comment type="caution">
    <text evidence="1">The sequence shown here is derived from an EMBL/GenBank/DDBJ whole genome shotgun (WGS) entry which is preliminary data.</text>
</comment>
<dbReference type="EMBL" id="JBJXBP010000005">
    <property type="protein sequence ID" value="KAL3831005.1"/>
    <property type="molecule type" value="Genomic_DNA"/>
</dbReference>